<feature type="transmembrane region" description="Helical" evidence="1">
    <location>
        <begin position="12"/>
        <end position="30"/>
    </location>
</feature>
<feature type="transmembrane region" description="Helical" evidence="1">
    <location>
        <begin position="412"/>
        <end position="434"/>
    </location>
</feature>
<comment type="caution">
    <text evidence="2">The sequence shown here is derived from an EMBL/GenBank/DDBJ whole genome shotgun (WGS) entry which is preliminary data.</text>
</comment>
<feature type="transmembrane region" description="Helical" evidence="1">
    <location>
        <begin position="498"/>
        <end position="516"/>
    </location>
</feature>
<dbReference type="GO" id="GO:0005886">
    <property type="term" value="C:plasma membrane"/>
    <property type="evidence" value="ECO:0007669"/>
    <property type="project" value="TreeGrafter"/>
</dbReference>
<dbReference type="Gene3D" id="1.20.1640.10">
    <property type="entry name" value="Multidrug efflux transporter AcrB transmembrane domain"/>
    <property type="match status" value="3"/>
</dbReference>
<feature type="transmembrane region" description="Helical" evidence="1">
    <location>
        <begin position="756"/>
        <end position="776"/>
    </location>
</feature>
<dbReference type="Gene3D" id="3.30.70.1430">
    <property type="entry name" value="Multidrug efflux transporter AcrB pore domain"/>
    <property type="match status" value="1"/>
</dbReference>
<dbReference type="PANTHER" id="PTHR32063">
    <property type="match status" value="1"/>
</dbReference>
<feature type="transmembrane region" description="Helical" evidence="1">
    <location>
        <begin position="828"/>
        <end position="845"/>
    </location>
</feature>
<name>A0A7C2K4M3_UNCW3</name>
<dbReference type="GO" id="GO:0042910">
    <property type="term" value="F:xenobiotic transmembrane transporter activity"/>
    <property type="evidence" value="ECO:0007669"/>
    <property type="project" value="TreeGrafter"/>
</dbReference>
<keyword evidence="1" id="KW-1133">Transmembrane helix</keyword>
<dbReference type="PANTHER" id="PTHR32063:SF0">
    <property type="entry name" value="SWARMING MOTILITY PROTEIN SWRC"/>
    <property type="match status" value="1"/>
</dbReference>
<feature type="transmembrane region" description="Helical" evidence="1">
    <location>
        <begin position="730"/>
        <end position="749"/>
    </location>
</feature>
<evidence type="ECO:0000313" key="2">
    <source>
        <dbReference type="EMBL" id="HEN28864.1"/>
    </source>
</evidence>
<proteinExistence type="predicted"/>
<dbReference type="AlphaFoldDB" id="A0A7C2K4M3"/>
<dbReference type="InterPro" id="IPR027463">
    <property type="entry name" value="AcrB_DN_DC_subdom"/>
</dbReference>
<protein>
    <submittedName>
        <fullName evidence="2">Efflux RND transporter permease subunit</fullName>
    </submittedName>
</protein>
<sequence>MLRYILEHKVSIISILLILLSISVVSIVKLPTALFPEIEYPAFEVVIKTAPNTTEFVEQMVASTFLKAFQDIDQLLYIRKIVSSDYCVLILKFEWNVDMDVAYLKIKESINRVEAENKHISDLLEDIQIKWTGGANSPFMAFILPHTSKDFVKEELVFKLGSIEGIGRVEIVGAELTHYKLSYPRENLYKYGHSAIDRFLYDYKILKNPINLLIKKGNFEYPLIVPSPIKSFDDLKMLPFNGKPLQKFFQVVEEHPSEEVIYNNRKYIAIFLYPSASGSPLQASKRVRSVLETSNLEYKILFDNSYFLKQTIRSLVFVLIYGILLAILSSLLFLGDAKVGFIVGISIPLSILFTFIFIYLAGYSLNIITLGALIMSSGMLIDASIIVLESIQEASRKYDNYTKAVILGTQSIRGAVISSMLTNCVVFIPVVFIYGLAGKLFFPFSMVVIVSTFFALFISLTIVPMFADIFKIQDKSTELIEISASFFKKSFLFVNRHGKLVGVAFLFFFILFVYSLSKVRFTMFPDIRSPNLQVKIYDFSGLESRLINSKTRSLLENNKGVVVIQDEGIKTWTLYLFNIKDHRRITEQIRKMFSDVVIQISDLDNPLSFISREFPSVNETRYAKVKKLKIMPEKVLAYDVSISDVFATLKSALGHHRLGAVDTVEITLCGFTPEDFDEILNLPIENRNRGKILLRRLVSVEVDTFKVVQTSLWPSSDVPIYEKNRTQSSVFQAILFAGVLVFLAIVAVFESAQIAGIAVWQIPLSLAFIIVLFTIFNKSIDVITGIGIIVLAGISVNDAIVLLDFITKNMNPQKEARILNAIEKRTRSIVITTITTVMGLIPLLLSRSPGAKIQHGIAIVLILGILFSTLTSMTIIPKLYLIITHFYDKHR</sequence>
<feature type="transmembrane region" description="Helical" evidence="1">
    <location>
        <begin position="367"/>
        <end position="391"/>
    </location>
</feature>
<reference evidence="2" key="1">
    <citation type="journal article" date="2020" name="mSystems">
        <title>Genome- and Community-Level Interaction Insights into Carbon Utilization and Element Cycling Functions of Hydrothermarchaeota in Hydrothermal Sediment.</title>
        <authorList>
            <person name="Zhou Z."/>
            <person name="Liu Y."/>
            <person name="Xu W."/>
            <person name="Pan J."/>
            <person name="Luo Z.H."/>
            <person name="Li M."/>
        </authorList>
    </citation>
    <scope>NUCLEOTIDE SEQUENCE [LARGE SCALE GENOMIC DNA]</scope>
    <source>
        <strain evidence="2">SpSt-34</strain>
    </source>
</reference>
<gene>
    <name evidence="2" type="ORF">ENQ77_09530</name>
</gene>
<accession>A0A7C2K4M3</accession>
<organism evidence="2">
    <name type="scientific">candidate division WOR-3 bacterium</name>
    <dbReference type="NCBI Taxonomy" id="2052148"/>
    <lineage>
        <taxon>Bacteria</taxon>
        <taxon>Bacteria division WOR-3</taxon>
    </lineage>
</organism>
<dbReference type="InterPro" id="IPR001036">
    <property type="entry name" value="Acrflvin-R"/>
</dbReference>
<dbReference type="Gene3D" id="3.30.70.1320">
    <property type="entry name" value="Multidrug efflux transporter AcrB pore domain like"/>
    <property type="match status" value="1"/>
</dbReference>
<feature type="transmembrane region" description="Helical" evidence="1">
    <location>
        <begin position="857"/>
        <end position="881"/>
    </location>
</feature>
<dbReference type="EMBL" id="DSOL01000269">
    <property type="protein sequence ID" value="HEN28864.1"/>
    <property type="molecule type" value="Genomic_DNA"/>
</dbReference>
<keyword evidence="1" id="KW-0472">Membrane</keyword>
<dbReference type="SUPFAM" id="SSF82866">
    <property type="entry name" value="Multidrug efflux transporter AcrB transmembrane domain"/>
    <property type="match status" value="2"/>
</dbReference>
<dbReference type="SUPFAM" id="SSF82693">
    <property type="entry name" value="Multidrug efflux transporter AcrB pore domain, PN1, PN2, PC1 and PC2 subdomains"/>
    <property type="match status" value="1"/>
</dbReference>
<keyword evidence="1" id="KW-0812">Transmembrane</keyword>
<dbReference type="PRINTS" id="PR00702">
    <property type="entry name" value="ACRIFLAVINRP"/>
</dbReference>
<dbReference type="Gene3D" id="3.30.2090.10">
    <property type="entry name" value="Multidrug efflux transporter AcrB TolC docking domain, DN and DC subdomains"/>
    <property type="match status" value="1"/>
</dbReference>
<feature type="transmembrane region" description="Helical" evidence="1">
    <location>
        <begin position="440"/>
        <end position="467"/>
    </location>
</feature>
<feature type="transmembrane region" description="Helical" evidence="1">
    <location>
        <begin position="315"/>
        <end position="334"/>
    </location>
</feature>
<feature type="transmembrane region" description="Helical" evidence="1">
    <location>
        <begin position="782"/>
        <end position="807"/>
    </location>
</feature>
<feature type="transmembrane region" description="Helical" evidence="1">
    <location>
        <begin position="341"/>
        <end position="361"/>
    </location>
</feature>
<dbReference type="Pfam" id="PF00873">
    <property type="entry name" value="ACR_tran"/>
    <property type="match status" value="2"/>
</dbReference>
<evidence type="ECO:0000256" key="1">
    <source>
        <dbReference type="SAM" id="Phobius"/>
    </source>
</evidence>